<accession>A0ABR4NZZ9</accession>
<gene>
    <name evidence="1" type="ORF">RNJ44_03317</name>
</gene>
<dbReference type="EMBL" id="JBEVYD010000003">
    <property type="protein sequence ID" value="KAL3234555.1"/>
    <property type="molecule type" value="Genomic_DNA"/>
</dbReference>
<dbReference type="InterPro" id="IPR012901">
    <property type="entry name" value="CARME"/>
</dbReference>
<organism evidence="1 2">
    <name type="scientific">Nakaseomyces bracarensis</name>
    <dbReference type="NCBI Taxonomy" id="273131"/>
    <lineage>
        <taxon>Eukaryota</taxon>
        <taxon>Fungi</taxon>
        <taxon>Dikarya</taxon>
        <taxon>Ascomycota</taxon>
        <taxon>Saccharomycotina</taxon>
        <taxon>Saccharomycetes</taxon>
        <taxon>Saccharomycetales</taxon>
        <taxon>Saccharomycetaceae</taxon>
        <taxon>Nakaseomyces</taxon>
    </lineage>
</organism>
<evidence type="ECO:0000313" key="1">
    <source>
        <dbReference type="EMBL" id="KAL3234555.1"/>
    </source>
</evidence>
<dbReference type="PANTHER" id="PTHR12303:SF11">
    <property type="entry name" value="AER338CP"/>
    <property type="match status" value="1"/>
</dbReference>
<comment type="caution">
    <text evidence="1">The sequence shown here is derived from an EMBL/GenBank/DDBJ whole genome shotgun (WGS) entry which is preliminary data.</text>
</comment>
<dbReference type="SUPFAM" id="SSF53335">
    <property type="entry name" value="S-adenosyl-L-methionine-dependent methyltransferases"/>
    <property type="match status" value="1"/>
</dbReference>
<proteinExistence type="predicted"/>
<protein>
    <submittedName>
        <fullName evidence="1">Uncharacterized protein</fullName>
    </submittedName>
</protein>
<reference evidence="1 2" key="1">
    <citation type="submission" date="2024-05" db="EMBL/GenBank/DDBJ databases">
        <title>Long read based assembly of the Candida bracarensis genome reveals expanded adhesin content.</title>
        <authorList>
            <person name="Marcet-Houben M."/>
            <person name="Ksiezopolska E."/>
            <person name="Gabaldon T."/>
        </authorList>
    </citation>
    <scope>NUCLEOTIDE SEQUENCE [LARGE SCALE GENOMIC DNA]</scope>
    <source>
        <strain evidence="1 2">CBM6</strain>
    </source>
</reference>
<dbReference type="Pfam" id="PF07942">
    <property type="entry name" value="CARME"/>
    <property type="match status" value="1"/>
</dbReference>
<dbReference type="Proteomes" id="UP001623330">
    <property type="component" value="Unassembled WGS sequence"/>
</dbReference>
<keyword evidence="2" id="KW-1185">Reference proteome</keyword>
<dbReference type="SMART" id="SM01296">
    <property type="entry name" value="N2227"/>
    <property type="match status" value="1"/>
</dbReference>
<dbReference type="InterPro" id="IPR029063">
    <property type="entry name" value="SAM-dependent_MTases_sf"/>
</dbReference>
<dbReference type="PANTHER" id="PTHR12303">
    <property type="entry name" value="CARNOSINE N-METHYLTRANSFERASE"/>
    <property type="match status" value="1"/>
</dbReference>
<evidence type="ECO:0000313" key="2">
    <source>
        <dbReference type="Proteomes" id="UP001623330"/>
    </source>
</evidence>
<sequence length="440" mass="50374">MSSNTVTVIVTILVFGMSLLRRYKPFRDWFVSTVENGFRGVKKSGNVVLHTPSMQLGSGTGNQSGRLEEYVDSLISLRGYLGAGQRINNTIVKRTKSLRRDQYEQLKKIEYFNKIDEITNSTVQNSVVVENIIENALKELVEVNKDSEEHQRTLLQTCTLLGYNYTKDQGLQKVTSVKLPNGSVSNSSAVSESLSHLCRDWSEDFKCERDPLFAYICDRIDSIPTVGKNVLVVVPGSGVGNLAFSIAEKFGDIQVDSIEMSAFMYICNRFALGYGKDTEIKPFSLFYSGQLDSRNQTRSMKVNLSKIKAPENLNTIWGDFREYSYNIEKKYDTIIVCSAYFIDTAENLFEYFESIEKLQQYSVDKIHWINIGPLKYGTRPKVQLTVEELTKLRKLRSWKDDDFQVVNKYNDPLNGYLTDYQGLYQGYYGLVKFHSTFHRK</sequence>
<name>A0ABR4NZZ9_9SACH</name>